<dbReference type="Pfam" id="PF18319">
    <property type="entry name" value="Zn_ribbon_PriA"/>
    <property type="match status" value="1"/>
</dbReference>
<dbReference type="Gene3D" id="3.40.50.300">
    <property type="entry name" value="P-loop containing nucleotide triphosphate hydrolases"/>
    <property type="match status" value="1"/>
</dbReference>
<feature type="binding site" evidence="8">
    <location>
        <position position="524"/>
    </location>
    <ligand>
        <name>Zn(2+)</name>
        <dbReference type="ChEBI" id="CHEBI:29105"/>
        <label>1</label>
    </ligand>
</feature>
<feature type="binding site" evidence="8">
    <location>
        <position position="551"/>
    </location>
    <ligand>
        <name>Zn(2+)</name>
        <dbReference type="ChEBI" id="CHEBI:29105"/>
        <label>2</label>
    </ligand>
</feature>
<dbReference type="GO" id="GO:0016787">
    <property type="term" value="F:hydrolase activity"/>
    <property type="evidence" value="ECO:0007669"/>
    <property type="project" value="UniProtKB-KW"/>
</dbReference>
<dbReference type="NCBIfam" id="TIGR00595">
    <property type="entry name" value="priA"/>
    <property type="match status" value="1"/>
</dbReference>
<feature type="binding site" evidence="8">
    <location>
        <position position="548"/>
    </location>
    <ligand>
        <name>Zn(2+)</name>
        <dbReference type="ChEBI" id="CHEBI:29105"/>
        <label>2</label>
    </ligand>
</feature>
<evidence type="ECO:0000256" key="7">
    <source>
        <dbReference type="ARBA" id="ARBA00023125"/>
    </source>
</evidence>
<evidence type="ECO:0000256" key="3">
    <source>
        <dbReference type="ARBA" id="ARBA00022723"/>
    </source>
</evidence>
<keyword evidence="2 8" id="KW-0235">DNA replication</keyword>
<protein>
    <recommendedName>
        <fullName evidence="8">Probable replication restart protein PriA</fullName>
    </recommendedName>
    <alternativeName>
        <fullName evidence="8">Putative ATP-dependent DNA helicase PriA</fullName>
    </alternativeName>
</protein>
<feature type="binding site" evidence="8">
    <location>
        <position position="564"/>
    </location>
    <ligand>
        <name>Zn(2+)</name>
        <dbReference type="ChEBI" id="CHEBI:29105"/>
        <label>1</label>
    </ligand>
</feature>
<organism evidence="11 12">
    <name type="scientific">Porphyromonas endodontalis (strain ATCC 35406 / DSM 24491 / JCM 8526 / CCUG 16442 / BCRC 14492 / NCTC 13058 / HG 370)</name>
    <name type="common">Bacteroides endodontalis</name>
    <dbReference type="NCBI Taxonomy" id="553175"/>
    <lineage>
        <taxon>Bacteria</taxon>
        <taxon>Pseudomonadati</taxon>
        <taxon>Bacteroidota</taxon>
        <taxon>Bacteroidia</taxon>
        <taxon>Bacteroidales</taxon>
        <taxon>Porphyromonadaceae</taxon>
        <taxon>Porphyromonas</taxon>
    </lineage>
</organism>
<feature type="binding site" evidence="8">
    <location>
        <position position="521"/>
    </location>
    <ligand>
        <name>Zn(2+)</name>
        <dbReference type="ChEBI" id="CHEBI:29105"/>
        <label>1</label>
    </ligand>
</feature>
<name>C3JA89_POREA</name>
<proteinExistence type="inferred from homology"/>
<evidence type="ECO:0000313" key="12">
    <source>
        <dbReference type="Proteomes" id="UP000004295"/>
    </source>
</evidence>
<feature type="domain" description="Primosomal protein N' 3' DNA-binding" evidence="9">
    <location>
        <begin position="6"/>
        <end position="105"/>
    </location>
</feature>
<dbReference type="Pfam" id="PF17764">
    <property type="entry name" value="PriA_3primeBD"/>
    <property type="match status" value="1"/>
</dbReference>
<reference evidence="11 12" key="1">
    <citation type="submission" date="2009-04" db="EMBL/GenBank/DDBJ databases">
        <authorList>
            <person name="Sebastian Y."/>
            <person name="Madupu R."/>
            <person name="Durkin A.S."/>
            <person name="Torralba M."/>
            <person name="Methe B."/>
            <person name="Sutton G.G."/>
            <person name="Strausberg R.L."/>
            <person name="Nelson K.E."/>
        </authorList>
    </citation>
    <scope>NUCLEOTIDE SEQUENCE [LARGE SCALE GENOMIC DNA]</scope>
    <source>
        <strain evidence="12">ATCC 35406 / BCRC 14492 / JCM 8526 / NCTC 13058 / HG 370</strain>
    </source>
</reference>
<dbReference type="InterPro" id="IPR040498">
    <property type="entry name" value="PriA_CRR"/>
</dbReference>
<dbReference type="STRING" id="553175.POREN0001_1577"/>
<evidence type="ECO:0000256" key="8">
    <source>
        <dbReference type="HAMAP-Rule" id="MF_00983"/>
    </source>
</evidence>
<keyword evidence="4 8" id="KW-0547">Nucleotide-binding</keyword>
<dbReference type="Gene3D" id="3.40.1440.60">
    <property type="entry name" value="PriA, 3(prime) DNA-binding domain"/>
    <property type="match status" value="1"/>
</dbReference>
<keyword evidence="1 8" id="KW-0639">Primosome</keyword>
<evidence type="ECO:0000259" key="10">
    <source>
        <dbReference type="Pfam" id="PF18319"/>
    </source>
</evidence>
<feature type="binding site" evidence="8">
    <location>
        <position position="533"/>
    </location>
    <ligand>
        <name>Zn(2+)</name>
        <dbReference type="ChEBI" id="CHEBI:29105"/>
        <label>2</label>
    </ligand>
</feature>
<dbReference type="GO" id="GO:0003677">
    <property type="term" value="F:DNA binding"/>
    <property type="evidence" value="ECO:0007669"/>
    <property type="project" value="UniProtKB-UniRule"/>
</dbReference>
<dbReference type="GO" id="GO:0006302">
    <property type="term" value="P:double-strand break repair"/>
    <property type="evidence" value="ECO:0007669"/>
    <property type="project" value="InterPro"/>
</dbReference>
<accession>C3JA89</accession>
<dbReference type="GO" id="GO:1990077">
    <property type="term" value="C:primosome complex"/>
    <property type="evidence" value="ECO:0007669"/>
    <property type="project" value="UniProtKB-UniRule"/>
</dbReference>
<dbReference type="GO" id="GO:0008270">
    <property type="term" value="F:zinc ion binding"/>
    <property type="evidence" value="ECO:0007669"/>
    <property type="project" value="UniProtKB-UniRule"/>
</dbReference>
<dbReference type="GO" id="GO:0043138">
    <property type="term" value="F:3'-5' DNA helicase activity"/>
    <property type="evidence" value="ECO:0007669"/>
    <property type="project" value="TreeGrafter"/>
</dbReference>
<feature type="domain" description="PriA DNA helicase Cys-rich region (CRR)" evidence="10">
    <location>
        <begin position="530"/>
        <end position="553"/>
    </location>
</feature>
<evidence type="ECO:0000256" key="1">
    <source>
        <dbReference type="ARBA" id="ARBA00022515"/>
    </source>
</evidence>
<comment type="subunit">
    <text evidence="8">Component of the replication restart primosome.</text>
</comment>
<dbReference type="GO" id="GO:0005524">
    <property type="term" value="F:ATP binding"/>
    <property type="evidence" value="ECO:0007669"/>
    <property type="project" value="UniProtKB-UniRule"/>
</dbReference>
<comment type="cofactor">
    <cofactor evidence="8">
        <name>Zn(2+)</name>
        <dbReference type="ChEBI" id="CHEBI:29105"/>
    </cofactor>
    <text evidence="8">Binds 2 zinc ions per subunit.</text>
</comment>
<dbReference type="AlphaFoldDB" id="C3JA89"/>
<comment type="caution">
    <text evidence="11">The sequence shown here is derived from an EMBL/GenBank/DDBJ whole genome shotgun (WGS) entry which is preliminary data.</text>
</comment>
<dbReference type="EMBL" id="ACNN01000018">
    <property type="protein sequence ID" value="EEN82924.1"/>
    <property type="molecule type" value="Genomic_DNA"/>
</dbReference>
<evidence type="ECO:0000313" key="11">
    <source>
        <dbReference type="EMBL" id="EEN82924.1"/>
    </source>
</evidence>
<feature type="binding site" evidence="8">
    <location>
        <position position="561"/>
    </location>
    <ligand>
        <name>Zn(2+)</name>
        <dbReference type="ChEBI" id="CHEBI:29105"/>
        <label>1</label>
    </ligand>
</feature>
<dbReference type="GO" id="GO:0006310">
    <property type="term" value="P:DNA recombination"/>
    <property type="evidence" value="ECO:0007669"/>
    <property type="project" value="InterPro"/>
</dbReference>
<comment type="function">
    <text evidence="8">Initiates the restart of stalled replication forks, which reloads the replicative helicase on sites other than the origin of replication. Recognizes and binds to abandoned replication forks and remodels them to uncover a helicase loading site. Promotes assembly of the primosome at these replication forks.</text>
</comment>
<dbReference type="InterPro" id="IPR041222">
    <property type="entry name" value="PriA_3primeBD"/>
</dbReference>
<dbReference type="Proteomes" id="UP000004295">
    <property type="component" value="Unassembled WGS sequence"/>
</dbReference>
<keyword evidence="7 8" id="KW-0238">DNA-binding</keyword>
<keyword evidence="11" id="KW-0378">Hydrolase</keyword>
<dbReference type="InterPro" id="IPR027417">
    <property type="entry name" value="P-loop_NTPase"/>
</dbReference>
<evidence type="ECO:0000256" key="2">
    <source>
        <dbReference type="ARBA" id="ARBA00022705"/>
    </source>
</evidence>
<sequence length="817" mass="92313">MLYAGVLLPLSLSDFYHYRVPQELEAKVRVGMRCVVQFGAKRIYVGIIASLSPTLPLGVETHKVKSLGYLPDDAPIISQEEIDSWLWAAHYYMATPGDLLHAALPATLLPESRTEVLIDFEQADSDASLGRTESEVVENLRSITGKGIHFETLLQYIPGRNKLSIFDQLVAHGVLSLKERVRGVEKRIGERWLYLNPKYQSDDALNLLLDAYKRRPARMRLLYRFVELLPDQEHSLSGSVREKELIAGDSNRQNALRYLLSEGVLERSFRQYASTDRPPEYQIDPNLPPLESDRPNYYTAATYSDELERIGAYSAAVLARGGRVLLLLPQSSGLEGDLPSLCSQLKLPVETPLYLYTSSLSDRERASLRYRLTESDAPLIVVGSRMAALLPLEGVELIIVAEEQDPLYKQQEPAPRFNARDLLAYRATKGKIPLLLTSVTPSMETYHNVANDKYAATASQESFTLATFRTIDLDYERTTRRLKTGTLLSLPLREAISETLKKGEKVVLVSARRGYAPYILCQKCGKSIRCLHCDVSLTYHQMENRLTCHYCGYNLSLPPQCPHCGADREELKKVGYGSERIEDELATLYPEEEIVRIDADTTSGKEKRSHIRSALAEGKASLYVGTQMLTHFAPIQGVGLVAVPQLDAMLALPDFRTDELVFALLYRLAVKYPEALMLLQTSDTQRPLFQYLDMPSRELREKYAELVLQERTFFGFPPYERIIQVVVKSTREEDAIETATLLSRHFGSYPGLAHVSASIKPYVSRVRLMYIRQITLKLAPNYSAKQIREALKSILHQVERTSLSARRSRILFDVDPL</sequence>
<dbReference type="PANTHER" id="PTHR30580:SF0">
    <property type="entry name" value="PRIMOSOMAL PROTEIN N"/>
    <property type="match status" value="1"/>
</dbReference>
<keyword evidence="6 8" id="KW-0067">ATP-binding</keyword>
<evidence type="ECO:0000259" key="9">
    <source>
        <dbReference type="Pfam" id="PF17764"/>
    </source>
</evidence>
<dbReference type="HAMAP" id="MF_00983">
    <property type="entry name" value="PriA"/>
    <property type="match status" value="1"/>
</dbReference>
<gene>
    <name evidence="8 11" type="primary">priA</name>
    <name evidence="11" type="ORF">POREN0001_1577</name>
</gene>
<comment type="caution">
    <text evidence="8">As this protein does not have any detectable helicase domains, it probably does not have helicase activity.</text>
</comment>
<keyword evidence="3 8" id="KW-0479">Metal-binding</keyword>
<evidence type="ECO:0000256" key="4">
    <source>
        <dbReference type="ARBA" id="ARBA00022741"/>
    </source>
</evidence>
<dbReference type="RefSeq" id="WP_004333457.1">
    <property type="nucleotide sequence ID" value="NZ_ACNN01000018.1"/>
</dbReference>
<dbReference type="GO" id="GO:0006269">
    <property type="term" value="P:DNA replication, synthesis of primer"/>
    <property type="evidence" value="ECO:0007669"/>
    <property type="project" value="UniProtKB-KW"/>
</dbReference>
<dbReference type="eggNOG" id="COG1198">
    <property type="taxonomic scope" value="Bacteria"/>
</dbReference>
<dbReference type="GO" id="GO:0006270">
    <property type="term" value="P:DNA replication initiation"/>
    <property type="evidence" value="ECO:0007669"/>
    <property type="project" value="TreeGrafter"/>
</dbReference>
<keyword evidence="5 8" id="KW-0862">Zinc</keyword>
<comment type="similarity">
    <text evidence="8">Belongs to the helicase family. PriA subfamily.</text>
</comment>
<dbReference type="InterPro" id="IPR005259">
    <property type="entry name" value="PriA"/>
</dbReference>
<dbReference type="InterPro" id="IPR042115">
    <property type="entry name" value="PriA_3primeBD_sf"/>
</dbReference>
<dbReference type="PANTHER" id="PTHR30580">
    <property type="entry name" value="PRIMOSOMAL PROTEIN N"/>
    <property type="match status" value="1"/>
</dbReference>
<keyword evidence="12" id="KW-1185">Reference proteome</keyword>
<feature type="binding site" evidence="8">
    <location>
        <position position="530"/>
    </location>
    <ligand>
        <name>Zn(2+)</name>
        <dbReference type="ChEBI" id="CHEBI:29105"/>
        <label>2</label>
    </ligand>
</feature>
<dbReference type="GeneID" id="93365909"/>
<evidence type="ECO:0000256" key="6">
    <source>
        <dbReference type="ARBA" id="ARBA00022840"/>
    </source>
</evidence>
<evidence type="ECO:0000256" key="5">
    <source>
        <dbReference type="ARBA" id="ARBA00022833"/>
    </source>
</evidence>